<dbReference type="GO" id="GO:0004665">
    <property type="term" value="F:prephenate dehydrogenase (NADP+) activity"/>
    <property type="evidence" value="ECO:0007669"/>
    <property type="project" value="InterPro"/>
</dbReference>
<dbReference type="AlphaFoldDB" id="A0A524RMS2"/>
<dbReference type="InterPro" id="IPR050812">
    <property type="entry name" value="Preph/Arog_dehydrog"/>
</dbReference>
<comment type="caution">
    <text evidence="4">The sequence shown here is derived from an EMBL/GenBank/DDBJ whole genome shotgun (WGS) entry which is preliminary data.</text>
</comment>
<dbReference type="PROSITE" id="PS51176">
    <property type="entry name" value="PDH_ADH"/>
    <property type="match status" value="1"/>
</dbReference>
<dbReference type="InterPro" id="IPR036291">
    <property type="entry name" value="NAD(P)-bd_dom_sf"/>
</dbReference>
<dbReference type="EMBL" id="SRMO01000070">
    <property type="protein sequence ID" value="TGG91945.1"/>
    <property type="molecule type" value="Genomic_DNA"/>
</dbReference>
<dbReference type="Gene3D" id="3.40.50.720">
    <property type="entry name" value="NAD(P)-binding Rossmann-like Domain"/>
    <property type="match status" value="1"/>
</dbReference>
<accession>A0A524RMS2</accession>
<dbReference type="NCBIfam" id="NF005650">
    <property type="entry name" value="PRK07417.1"/>
    <property type="match status" value="1"/>
</dbReference>
<dbReference type="Pfam" id="PF20463">
    <property type="entry name" value="PDH_C"/>
    <property type="match status" value="1"/>
</dbReference>
<name>A0A524RMS2_9CHRO</name>
<keyword evidence="2" id="KW-0560">Oxidoreductase</keyword>
<dbReference type="InterPro" id="IPR003099">
    <property type="entry name" value="Prephen_DH"/>
</dbReference>
<evidence type="ECO:0000256" key="1">
    <source>
        <dbReference type="ARBA" id="ARBA00007964"/>
    </source>
</evidence>
<evidence type="ECO:0000313" key="5">
    <source>
        <dbReference type="Proteomes" id="UP000317990"/>
    </source>
</evidence>
<comment type="similarity">
    <text evidence="1">Belongs to the prephenate/arogenate dehydrogenase family.</text>
</comment>
<sequence>MSEAARTLQRLLGGAPVGLVGLGLIGGSIGLDLKALGVPTRAWVRREAMARRARERGLVDQVCCEPGVLKSCGLVLLCLPMDQLVSPSPALLEALPPQAVISDVGSVKGAIAAAWRLLDHRFVPGHPLAGSTAAGVEAGQAGMFAGRPWVLTPYGNSDVAAPTLVEALALALGAEPLRCEAAAHDRAVALISHLPVLVSVALLHTASGEQDPVIAALAHRLASSGFADTSRVGGGNPVLGVQMATHNRKAVLQGLAAYRSSLEQLEAAVREADWPGLQRELACSAAARPHFL</sequence>
<dbReference type="Proteomes" id="UP000317990">
    <property type="component" value="Unassembled WGS sequence"/>
</dbReference>
<dbReference type="InterPro" id="IPR046825">
    <property type="entry name" value="PDH_C"/>
</dbReference>
<dbReference type="GO" id="GO:0006571">
    <property type="term" value="P:tyrosine biosynthetic process"/>
    <property type="evidence" value="ECO:0007669"/>
    <property type="project" value="InterPro"/>
</dbReference>
<dbReference type="InterPro" id="IPR046826">
    <property type="entry name" value="PDH_N"/>
</dbReference>
<evidence type="ECO:0000256" key="2">
    <source>
        <dbReference type="ARBA" id="ARBA00023002"/>
    </source>
</evidence>
<feature type="domain" description="Prephenate/arogenate dehydrogenase" evidence="3">
    <location>
        <begin position="15"/>
        <end position="292"/>
    </location>
</feature>
<dbReference type="SUPFAM" id="SSF51735">
    <property type="entry name" value="NAD(P)-binding Rossmann-fold domains"/>
    <property type="match status" value="1"/>
</dbReference>
<dbReference type="Pfam" id="PF02153">
    <property type="entry name" value="PDH_N"/>
    <property type="match status" value="1"/>
</dbReference>
<dbReference type="PANTHER" id="PTHR21363:SF0">
    <property type="entry name" value="PREPHENATE DEHYDROGENASE [NADP(+)]"/>
    <property type="match status" value="1"/>
</dbReference>
<dbReference type="PANTHER" id="PTHR21363">
    <property type="entry name" value="PREPHENATE DEHYDROGENASE"/>
    <property type="match status" value="1"/>
</dbReference>
<dbReference type="Gene3D" id="1.10.3660.10">
    <property type="entry name" value="6-phosphogluconate dehydrogenase C-terminal like domain"/>
    <property type="match status" value="1"/>
</dbReference>
<dbReference type="GO" id="GO:0070403">
    <property type="term" value="F:NAD+ binding"/>
    <property type="evidence" value="ECO:0007669"/>
    <property type="project" value="InterPro"/>
</dbReference>
<reference evidence="4 5" key="1">
    <citation type="journal article" date="2019" name="mSystems">
        <title>Life at home and on the roam: Genomic adaptions reflect the dual lifestyle of an intracellular, facultative symbiont.</title>
        <authorList>
            <person name="Burgsdorf I."/>
        </authorList>
    </citation>
    <scope>NUCLEOTIDE SEQUENCE [LARGE SCALE GENOMIC DNA]</scope>
    <source>
        <strain evidence="4">277cV</strain>
    </source>
</reference>
<protein>
    <submittedName>
        <fullName evidence="4">Prephenate/arogenate dehydrogenase</fullName>
    </submittedName>
</protein>
<proteinExistence type="inferred from homology"/>
<evidence type="ECO:0000259" key="3">
    <source>
        <dbReference type="PROSITE" id="PS51176"/>
    </source>
</evidence>
<dbReference type="SUPFAM" id="SSF48179">
    <property type="entry name" value="6-phosphogluconate dehydrogenase C-terminal domain-like"/>
    <property type="match status" value="1"/>
</dbReference>
<gene>
    <name evidence="4" type="ORF">ERJ67_07290</name>
</gene>
<dbReference type="GO" id="GO:0008977">
    <property type="term" value="F:prephenate dehydrogenase (NAD+) activity"/>
    <property type="evidence" value="ECO:0007669"/>
    <property type="project" value="InterPro"/>
</dbReference>
<organism evidence="4 5">
    <name type="scientific">Aphanocapsa feldmannii 277cV</name>
    <dbReference type="NCBI Taxonomy" id="2507553"/>
    <lineage>
        <taxon>Bacteria</taxon>
        <taxon>Bacillati</taxon>
        <taxon>Cyanobacteriota</taxon>
        <taxon>Cyanophyceae</taxon>
        <taxon>Oscillatoriophycideae</taxon>
        <taxon>Chroococcales</taxon>
        <taxon>Microcystaceae</taxon>
        <taxon>Aphanocapsa</taxon>
    </lineage>
</organism>
<dbReference type="InterPro" id="IPR008927">
    <property type="entry name" value="6-PGluconate_DH-like_C_sf"/>
</dbReference>
<evidence type="ECO:0000313" key="4">
    <source>
        <dbReference type="EMBL" id="TGG91945.1"/>
    </source>
</evidence>